<dbReference type="SUPFAM" id="SSF53335">
    <property type="entry name" value="S-adenosyl-L-methionine-dependent methyltransferases"/>
    <property type="match status" value="1"/>
</dbReference>
<name>A0ABQ6LKB1_9RHOB</name>
<protein>
    <submittedName>
        <fullName evidence="3">SAM-dependent methyltransferase</fullName>
    </submittedName>
</protein>
<dbReference type="EMBL" id="BSYI01000022">
    <property type="protein sequence ID" value="GMG83687.1"/>
    <property type="molecule type" value="Genomic_DNA"/>
</dbReference>
<evidence type="ECO:0000313" key="3">
    <source>
        <dbReference type="EMBL" id="GMG83687.1"/>
    </source>
</evidence>
<reference evidence="3 4" key="1">
    <citation type="submission" date="2023-04" db="EMBL/GenBank/DDBJ databases">
        <title>Marinoamorphus aggregata gen. nov., sp. Nov., isolate from tissue of brittle star Ophioplocus japonicus.</title>
        <authorList>
            <person name="Kawano K."/>
            <person name="Sawayama S."/>
            <person name="Nakagawa S."/>
        </authorList>
    </citation>
    <scope>NUCLEOTIDE SEQUENCE [LARGE SCALE GENOMIC DNA]</scope>
    <source>
        <strain evidence="3 4">NKW23</strain>
    </source>
</reference>
<dbReference type="GO" id="GO:0032259">
    <property type="term" value="P:methylation"/>
    <property type="evidence" value="ECO:0007669"/>
    <property type="project" value="UniProtKB-KW"/>
</dbReference>
<dbReference type="GO" id="GO:0008168">
    <property type="term" value="F:methyltransferase activity"/>
    <property type="evidence" value="ECO:0007669"/>
    <property type="project" value="UniProtKB-KW"/>
</dbReference>
<gene>
    <name evidence="3" type="ORF">LNKW23_29000</name>
</gene>
<keyword evidence="2" id="KW-0808">Transferase</keyword>
<organism evidence="3 4">
    <name type="scientific">Paralimibaculum aggregatum</name>
    <dbReference type="NCBI Taxonomy" id="3036245"/>
    <lineage>
        <taxon>Bacteria</taxon>
        <taxon>Pseudomonadati</taxon>
        <taxon>Pseudomonadota</taxon>
        <taxon>Alphaproteobacteria</taxon>
        <taxon>Rhodobacterales</taxon>
        <taxon>Paracoccaceae</taxon>
        <taxon>Paralimibaculum</taxon>
    </lineage>
</organism>
<dbReference type="PANTHER" id="PTHR12049">
    <property type="entry name" value="PROTEIN ARGININE METHYLTRANSFERASE NDUFAF7, MITOCHONDRIAL"/>
    <property type="match status" value="1"/>
</dbReference>
<dbReference type="Proteomes" id="UP001239909">
    <property type="component" value="Unassembled WGS sequence"/>
</dbReference>
<evidence type="ECO:0000256" key="1">
    <source>
        <dbReference type="ARBA" id="ARBA00022603"/>
    </source>
</evidence>
<sequence>MTPLERLIRAQIAAEGPISTAAYMALCLGHPEHGYYMRRDPLGRAGDFVTAPEISQMFGEMVGLWCAAAWASAGRPEGVRLVELGPGRGTLMTDARRAMAAAGLRAETWFVETSPALRAEQAARHPEARWADRLEAVPAGPMLLIANEFFDALPVRQFIASPEGWRERVLGLAEGRLAWGLSPVLPGGPGAAPGAWVERSAAAEEVADAIAARLRADGGAALVIDYGYDRPRPPGWTLQAVRAHARVDALESPGEADLTWLIDFPALAARFSGLEVRHGTQGAFLAAMGIGARAAALAGRRPDRAAEIAEALERLTAPERMGRLFRVLGIRAPGWAAAGPPPGFPGPTAEERP</sequence>
<dbReference type="InterPro" id="IPR029063">
    <property type="entry name" value="SAM-dependent_MTases_sf"/>
</dbReference>
<dbReference type="Gene3D" id="3.40.50.12710">
    <property type="match status" value="1"/>
</dbReference>
<evidence type="ECO:0000313" key="4">
    <source>
        <dbReference type="Proteomes" id="UP001239909"/>
    </source>
</evidence>
<dbReference type="InterPro" id="IPR003788">
    <property type="entry name" value="NDUFAF7"/>
</dbReference>
<accession>A0ABQ6LKB1</accession>
<dbReference type="InterPro" id="IPR038375">
    <property type="entry name" value="NDUFAF7_sf"/>
</dbReference>
<proteinExistence type="predicted"/>
<keyword evidence="4" id="KW-1185">Reference proteome</keyword>
<evidence type="ECO:0000256" key="2">
    <source>
        <dbReference type="ARBA" id="ARBA00022679"/>
    </source>
</evidence>
<comment type="caution">
    <text evidence="3">The sequence shown here is derived from an EMBL/GenBank/DDBJ whole genome shotgun (WGS) entry which is preliminary data.</text>
</comment>
<dbReference type="RefSeq" id="WP_285672480.1">
    <property type="nucleotide sequence ID" value="NZ_BSYI01000022.1"/>
</dbReference>
<dbReference type="PANTHER" id="PTHR12049:SF7">
    <property type="entry name" value="PROTEIN ARGININE METHYLTRANSFERASE NDUFAF7, MITOCHONDRIAL"/>
    <property type="match status" value="1"/>
</dbReference>
<dbReference type="Pfam" id="PF02636">
    <property type="entry name" value="Methyltransf_28"/>
    <property type="match status" value="1"/>
</dbReference>
<keyword evidence="1 3" id="KW-0489">Methyltransferase</keyword>